<evidence type="ECO:0000313" key="8">
    <source>
        <dbReference type="Proteomes" id="UP000178449"/>
    </source>
</evidence>
<evidence type="ECO:0000256" key="5">
    <source>
        <dbReference type="ARBA" id="ARBA00023002"/>
    </source>
</evidence>
<name>A0A1F6G9D7_9PROT</name>
<dbReference type="PANTHER" id="PTHR11985">
    <property type="entry name" value="GLYCEROL-3-PHOSPHATE DEHYDROGENASE"/>
    <property type="match status" value="1"/>
</dbReference>
<evidence type="ECO:0000313" key="7">
    <source>
        <dbReference type="EMBL" id="OGG94721.1"/>
    </source>
</evidence>
<accession>A0A1F6G9D7</accession>
<reference evidence="7 8" key="1">
    <citation type="journal article" date="2016" name="Nat. Commun.">
        <title>Thousands of microbial genomes shed light on interconnected biogeochemical processes in an aquifer system.</title>
        <authorList>
            <person name="Anantharaman K."/>
            <person name="Brown C.T."/>
            <person name="Hug L.A."/>
            <person name="Sharon I."/>
            <person name="Castelle C.J."/>
            <person name="Probst A.J."/>
            <person name="Thomas B.C."/>
            <person name="Singh A."/>
            <person name="Wilkins M.J."/>
            <person name="Karaoz U."/>
            <person name="Brodie E.L."/>
            <person name="Williams K.H."/>
            <person name="Hubbard S.S."/>
            <person name="Banfield J.F."/>
        </authorList>
    </citation>
    <scope>NUCLEOTIDE SEQUENCE [LARGE SCALE GENOMIC DNA]</scope>
</reference>
<comment type="similarity">
    <text evidence="2">Belongs to the FAD-dependent glycerol-3-phosphate dehydrogenase family.</text>
</comment>
<dbReference type="Gene3D" id="1.10.8.870">
    <property type="entry name" value="Alpha-glycerophosphate oxidase, cap domain"/>
    <property type="match status" value="1"/>
</dbReference>
<evidence type="ECO:0000256" key="3">
    <source>
        <dbReference type="ARBA" id="ARBA00022630"/>
    </source>
</evidence>
<keyword evidence="3" id="KW-0285">Flavoprotein</keyword>
<evidence type="ECO:0000256" key="2">
    <source>
        <dbReference type="ARBA" id="ARBA00007330"/>
    </source>
</evidence>
<dbReference type="Gene3D" id="3.50.50.60">
    <property type="entry name" value="FAD/NAD(P)-binding domain"/>
    <property type="match status" value="1"/>
</dbReference>
<protein>
    <recommendedName>
        <fullName evidence="6">FAD dependent oxidoreductase domain-containing protein</fullName>
    </recommendedName>
</protein>
<dbReference type="InterPro" id="IPR000447">
    <property type="entry name" value="G3P_DH_FAD-dep"/>
</dbReference>
<comment type="caution">
    <text evidence="7">The sequence shown here is derived from an EMBL/GenBank/DDBJ whole genome shotgun (WGS) entry which is preliminary data.</text>
</comment>
<dbReference type="Pfam" id="PF01266">
    <property type="entry name" value="DAO"/>
    <property type="match status" value="1"/>
</dbReference>
<dbReference type="Proteomes" id="UP000178449">
    <property type="component" value="Unassembled WGS sequence"/>
</dbReference>
<feature type="domain" description="FAD dependent oxidoreductase" evidence="6">
    <location>
        <begin position="6"/>
        <end position="353"/>
    </location>
</feature>
<dbReference type="Gene3D" id="3.30.9.10">
    <property type="entry name" value="D-Amino Acid Oxidase, subunit A, domain 2"/>
    <property type="match status" value="1"/>
</dbReference>
<dbReference type="GO" id="GO:0004368">
    <property type="term" value="F:glycerol-3-phosphate dehydrogenase (quinone) activity"/>
    <property type="evidence" value="ECO:0007669"/>
    <property type="project" value="InterPro"/>
</dbReference>
<evidence type="ECO:0000256" key="4">
    <source>
        <dbReference type="ARBA" id="ARBA00022827"/>
    </source>
</evidence>
<dbReference type="NCBIfam" id="NF009906">
    <property type="entry name" value="PRK13369.1"/>
    <property type="match status" value="1"/>
</dbReference>
<dbReference type="EMBL" id="MFNE01000035">
    <property type="protein sequence ID" value="OGG94721.1"/>
    <property type="molecule type" value="Genomic_DNA"/>
</dbReference>
<dbReference type="InterPro" id="IPR036188">
    <property type="entry name" value="FAD/NAD-bd_sf"/>
</dbReference>
<evidence type="ECO:0000259" key="6">
    <source>
        <dbReference type="Pfam" id="PF01266"/>
    </source>
</evidence>
<dbReference type="NCBIfam" id="NF008899">
    <property type="entry name" value="PRK12266.1"/>
    <property type="match status" value="1"/>
</dbReference>
<comment type="cofactor">
    <cofactor evidence="1">
        <name>FAD</name>
        <dbReference type="ChEBI" id="CHEBI:57692"/>
    </cofactor>
</comment>
<dbReference type="AlphaFoldDB" id="A0A1F6G9D7"/>
<dbReference type="PROSITE" id="PS00978">
    <property type="entry name" value="FAD_G3PDH_2"/>
    <property type="match status" value="1"/>
</dbReference>
<sequence length="500" mass="55981">MKEFQVVVIGGGINGAGLAREAAYRGFKTMLVEQGDFAQATSSQSSKLIHGGIRYLEQGRMGLVFEALLERKRLLHIAPHLVTPLRFHIPVYQGDQRPAWMIGLGCWLYDQLAGGRNLEASHRLTKAEISQLGELKKEGLKAVFAYSDAQVFDARLTLETALSASDAGAEVHNQMAFVAAKRDQDRFIVELKNFRNGTRLEVSTQVLINAAGAWAPVLDKQITAKPKRPGLKLVRGIHFLVKTGAVNHGFLTLPKGGRIVFVLPWQGYLLIGTTESLYEGEDRLHIPPSEEEKEYLLKVYNEYFPNQPLDPSQILHTYSGVRPLIDLGEADLGKMSREAHWESEFFAGGQGYWALFGGKITSYRAFAEQIISEVAKHFGPLGPSKGDTAQHPLPGALLPSDAESLRARLKGDPALALKDQWVRRYASGWAWIARRYLDHPETQTLLARGFCLAELTYLVEREKVWELEDILLRRSLLAFEFTQDEKTLIGQKLNEIRVRP</sequence>
<gene>
    <name evidence="7" type="ORF">A2527_05855</name>
</gene>
<dbReference type="InterPro" id="IPR038299">
    <property type="entry name" value="DAO_C_sf"/>
</dbReference>
<organism evidence="7 8">
    <name type="scientific">Candidatus Lambdaproteobacteria bacterium RIFOXYD2_FULL_50_16</name>
    <dbReference type="NCBI Taxonomy" id="1817772"/>
    <lineage>
        <taxon>Bacteria</taxon>
        <taxon>Pseudomonadati</taxon>
        <taxon>Pseudomonadota</taxon>
        <taxon>Candidatus Lambdaproteobacteria</taxon>
    </lineage>
</organism>
<dbReference type="SUPFAM" id="SSF51905">
    <property type="entry name" value="FAD/NAD(P)-binding domain"/>
    <property type="match status" value="1"/>
</dbReference>
<dbReference type="InterPro" id="IPR006076">
    <property type="entry name" value="FAD-dep_OxRdtase"/>
</dbReference>
<evidence type="ECO:0000256" key="1">
    <source>
        <dbReference type="ARBA" id="ARBA00001974"/>
    </source>
</evidence>
<dbReference type="PRINTS" id="PR01001">
    <property type="entry name" value="FADG3PDH"/>
</dbReference>
<dbReference type="GO" id="GO:0046168">
    <property type="term" value="P:glycerol-3-phosphate catabolic process"/>
    <property type="evidence" value="ECO:0007669"/>
    <property type="project" value="TreeGrafter"/>
</dbReference>
<dbReference type="PANTHER" id="PTHR11985:SF15">
    <property type="entry name" value="GLYCEROL-3-PHOSPHATE DEHYDROGENASE, MITOCHONDRIAL"/>
    <property type="match status" value="1"/>
</dbReference>
<proteinExistence type="inferred from homology"/>
<keyword evidence="5" id="KW-0560">Oxidoreductase</keyword>
<dbReference type="STRING" id="1817772.A2527_05855"/>
<keyword evidence="4" id="KW-0274">FAD</keyword>